<comment type="caution">
    <text evidence="2">The sequence shown here is derived from an EMBL/GenBank/DDBJ whole genome shotgun (WGS) entry which is preliminary data.</text>
</comment>
<gene>
    <name evidence="2" type="ORF">PXEA_LOCUS34900</name>
</gene>
<dbReference type="EMBL" id="CAAALY010269407">
    <property type="protein sequence ID" value="VEL41460.1"/>
    <property type="molecule type" value="Genomic_DNA"/>
</dbReference>
<sequence>MSGGNIAGWVVFTIITKRISTIAPSCLLNVMSLSVAHVTHVGSSSPPFAPDGFLTREKAKSEVARSTLSNRPFHQRSSFLLNPTSYHSPLPLLLTISPSRRLAVSSPRCLTVSTFYRFSLKCTWSHEMASSHGWPKPPTQPARCLGYS</sequence>
<dbReference type="AlphaFoldDB" id="A0A3S5C833"/>
<organism evidence="2 3">
    <name type="scientific">Protopolystoma xenopodis</name>
    <dbReference type="NCBI Taxonomy" id="117903"/>
    <lineage>
        <taxon>Eukaryota</taxon>
        <taxon>Metazoa</taxon>
        <taxon>Spiralia</taxon>
        <taxon>Lophotrochozoa</taxon>
        <taxon>Platyhelminthes</taxon>
        <taxon>Monogenea</taxon>
        <taxon>Polyopisthocotylea</taxon>
        <taxon>Polystomatidea</taxon>
        <taxon>Polystomatidae</taxon>
        <taxon>Protopolystoma</taxon>
    </lineage>
</organism>
<name>A0A3S5C833_9PLAT</name>
<proteinExistence type="predicted"/>
<accession>A0A3S5C833</accession>
<protein>
    <submittedName>
        <fullName evidence="2">Uncharacterized protein</fullName>
    </submittedName>
</protein>
<evidence type="ECO:0000313" key="2">
    <source>
        <dbReference type="EMBL" id="VEL41460.1"/>
    </source>
</evidence>
<evidence type="ECO:0000313" key="3">
    <source>
        <dbReference type="Proteomes" id="UP000784294"/>
    </source>
</evidence>
<feature type="region of interest" description="Disordered" evidence="1">
    <location>
        <begin position="128"/>
        <end position="148"/>
    </location>
</feature>
<reference evidence="2" key="1">
    <citation type="submission" date="2018-11" db="EMBL/GenBank/DDBJ databases">
        <authorList>
            <consortium name="Pathogen Informatics"/>
        </authorList>
    </citation>
    <scope>NUCLEOTIDE SEQUENCE</scope>
</reference>
<evidence type="ECO:0000256" key="1">
    <source>
        <dbReference type="SAM" id="MobiDB-lite"/>
    </source>
</evidence>
<dbReference type="Proteomes" id="UP000784294">
    <property type="component" value="Unassembled WGS sequence"/>
</dbReference>
<keyword evidence="3" id="KW-1185">Reference proteome</keyword>